<dbReference type="GO" id="GO:0008836">
    <property type="term" value="F:diaminopimelate decarboxylase activity"/>
    <property type="evidence" value="ECO:0007669"/>
    <property type="project" value="InterPro"/>
</dbReference>
<dbReference type="SUPFAM" id="SSF50621">
    <property type="entry name" value="Alanine racemase C-terminal domain-like"/>
    <property type="match status" value="1"/>
</dbReference>
<keyword evidence="3 6" id="KW-0663">Pyridoxal phosphate</keyword>
<dbReference type="CDD" id="cd06836">
    <property type="entry name" value="PLPDE_III_ODC_DapDC_like_1"/>
    <property type="match status" value="1"/>
</dbReference>
<keyword evidence="2" id="KW-0210">Decarboxylase</keyword>
<dbReference type="InterPro" id="IPR009006">
    <property type="entry name" value="Ala_racemase/Decarboxylase_C"/>
</dbReference>
<dbReference type="PANTHER" id="PTHR43727:SF3">
    <property type="entry name" value="GROUP IV DECARBOXYLASE"/>
    <property type="match status" value="1"/>
</dbReference>
<feature type="active site" description="Proton donor" evidence="6">
    <location>
        <position position="359"/>
    </location>
</feature>
<dbReference type="InterPro" id="IPR000183">
    <property type="entry name" value="Orn/DAP/Arg_de-COase"/>
</dbReference>
<dbReference type="OrthoDB" id="9802241at2"/>
<feature type="domain" description="Orn/DAP/Arg decarboxylase 2 C-terminal" evidence="9">
    <location>
        <begin position="292"/>
        <end position="386"/>
    </location>
</feature>
<gene>
    <name evidence="11" type="ORF">EHYA_04627</name>
</gene>
<reference evidence="11 12" key="1">
    <citation type="submission" date="2018-12" db="EMBL/GenBank/DDBJ databases">
        <title>Draft genome sequence of Embleya hyalina NBRC 13850T.</title>
        <authorList>
            <person name="Komaki H."/>
            <person name="Hosoyama A."/>
            <person name="Kimura A."/>
            <person name="Ichikawa N."/>
            <person name="Tamura T."/>
        </authorList>
    </citation>
    <scope>NUCLEOTIDE SEQUENCE [LARGE SCALE GENOMIC DNA]</scope>
    <source>
        <strain evidence="11 12">NBRC 13850</strain>
    </source>
</reference>
<evidence type="ECO:0000256" key="5">
    <source>
        <dbReference type="ARBA" id="ARBA00023239"/>
    </source>
</evidence>
<feature type="region of interest" description="Disordered" evidence="8">
    <location>
        <begin position="432"/>
        <end position="456"/>
    </location>
</feature>
<dbReference type="InterPro" id="IPR022657">
    <property type="entry name" value="De-COase2_CS"/>
</dbReference>
<dbReference type="PRINTS" id="PR01181">
    <property type="entry name" value="DAPDCRBXLASE"/>
</dbReference>
<keyword evidence="5" id="KW-0456">Lyase</keyword>
<evidence type="ECO:0000313" key="11">
    <source>
        <dbReference type="EMBL" id="GCD96940.1"/>
    </source>
</evidence>
<keyword evidence="4" id="KW-0028">Amino-acid biosynthesis</keyword>
<dbReference type="InterPro" id="IPR022644">
    <property type="entry name" value="De-COase2_N"/>
</dbReference>
<evidence type="ECO:0000256" key="4">
    <source>
        <dbReference type="ARBA" id="ARBA00023154"/>
    </source>
</evidence>
<comment type="caution">
    <text evidence="11">The sequence shown here is derived from an EMBL/GenBank/DDBJ whole genome shotgun (WGS) entry which is preliminary data.</text>
</comment>
<dbReference type="RefSeq" id="WP_126638964.1">
    <property type="nucleotide sequence ID" value="NZ_BIFH01000022.1"/>
</dbReference>
<feature type="domain" description="Orn/DAP/Arg decarboxylase 2 N-terminal" evidence="10">
    <location>
        <begin position="41"/>
        <end position="291"/>
    </location>
</feature>
<keyword evidence="12" id="KW-1185">Reference proteome</keyword>
<dbReference type="PROSITE" id="PS00878">
    <property type="entry name" value="ODR_DC_2_1"/>
    <property type="match status" value="1"/>
</dbReference>
<name>A0A401YQR3_9ACTN</name>
<evidence type="ECO:0000256" key="6">
    <source>
        <dbReference type="PIRSR" id="PIRSR600183-50"/>
    </source>
</evidence>
<evidence type="ECO:0000259" key="10">
    <source>
        <dbReference type="Pfam" id="PF02784"/>
    </source>
</evidence>
<dbReference type="SUPFAM" id="SSF51419">
    <property type="entry name" value="PLP-binding barrel"/>
    <property type="match status" value="1"/>
</dbReference>
<dbReference type="Pfam" id="PF00278">
    <property type="entry name" value="Orn_DAP_Arg_deC"/>
    <property type="match status" value="1"/>
</dbReference>
<dbReference type="Proteomes" id="UP000286931">
    <property type="component" value="Unassembled WGS sequence"/>
</dbReference>
<dbReference type="InterPro" id="IPR029066">
    <property type="entry name" value="PLP-binding_barrel"/>
</dbReference>
<organism evidence="11 12">
    <name type="scientific">Embleya hyalina</name>
    <dbReference type="NCBI Taxonomy" id="516124"/>
    <lineage>
        <taxon>Bacteria</taxon>
        <taxon>Bacillati</taxon>
        <taxon>Actinomycetota</taxon>
        <taxon>Actinomycetes</taxon>
        <taxon>Kitasatosporales</taxon>
        <taxon>Streptomycetaceae</taxon>
        <taxon>Embleya</taxon>
    </lineage>
</organism>
<accession>A0A401YQR3</accession>
<evidence type="ECO:0000256" key="1">
    <source>
        <dbReference type="ARBA" id="ARBA00001933"/>
    </source>
</evidence>
<dbReference type="Gene3D" id="3.20.20.10">
    <property type="entry name" value="Alanine racemase"/>
    <property type="match status" value="1"/>
</dbReference>
<comment type="similarity">
    <text evidence="7">Belongs to the Orn/Lys/Arg decarboxylase class-II family.</text>
</comment>
<sequence>MIPAPTRVRPTPRNVALGEAVRFGLLGAHAPVIGLLDVDGVLRAVDELRTAFEPAPVLHTFAAKACALVPVLRLMAQAGMGCEVASAGELHLALAAGFPPERLILDNPAKTVEELRFALTRGIAINLDNFQELARVDALRSEGVGTGAPIGLRVNPQVGTGSIGAMSTATQTSKFGIALGDPGAVNAIVAAFAQRPWLSRLHAHVGSQGCSLELMAAGIKATYKLAEHINTLLGRFQVRSLDIGGGLPVNFADDEVKPTYADYVDVLRARVPGLLDGRYTLLTEFGRSLVAKSGTVASLVEYTKTSGGRPIAITHAGAQVATRTVFMPNAWPLRVGAHDANGRPKEGPTVPQDIAGPCCFAGDLTAVARPLPLLEPGDVVALHDTGAYYFSTHFAYNSLPRPAVYGYRVGEDDRVRFAPIRDAQSIGELVQEGGDEHGDSLVGLLDPAPEESEPAG</sequence>
<evidence type="ECO:0000313" key="12">
    <source>
        <dbReference type="Proteomes" id="UP000286931"/>
    </source>
</evidence>
<keyword evidence="4" id="KW-0457">Lysine biosynthesis</keyword>
<dbReference type="InterPro" id="IPR022643">
    <property type="entry name" value="De-COase2_C"/>
</dbReference>
<dbReference type="FunFam" id="3.20.20.10:FF:000008">
    <property type="entry name" value="Ornithine decarboxylase"/>
    <property type="match status" value="1"/>
</dbReference>
<evidence type="ECO:0000256" key="7">
    <source>
        <dbReference type="RuleBase" id="RU003737"/>
    </source>
</evidence>
<dbReference type="PROSITE" id="PS00879">
    <property type="entry name" value="ODR_DC_2_2"/>
    <property type="match status" value="1"/>
</dbReference>
<dbReference type="InterPro" id="IPR022653">
    <property type="entry name" value="De-COase2_pyr-phos_BS"/>
</dbReference>
<dbReference type="PRINTS" id="PR01179">
    <property type="entry name" value="ODADCRBXLASE"/>
</dbReference>
<dbReference type="InterPro" id="IPR002986">
    <property type="entry name" value="DAP_deCOOHase_LysA"/>
</dbReference>
<evidence type="ECO:0000259" key="9">
    <source>
        <dbReference type="Pfam" id="PF00278"/>
    </source>
</evidence>
<evidence type="ECO:0000256" key="2">
    <source>
        <dbReference type="ARBA" id="ARBA00022793"/>
    </source>
</evidence>
<evidence type="ECO:0000256" key="3">
    <source>
        <dbReference type="ARBA" id="ARBA00022898"/>
    </source>
</evidence>
<dbReference type="AlphaFoldDB" id="A0A401YQR3"/>
<evidence type="ECO:0000256" key="8">
    <source>
        <dbReference type="SAM" id="MobiDB-lite"/>
    </source>
</evidence>
<proteinExistence type="inferred from homology"/>
<comment type="cofactor">
    <cofactor evidence="1 6">
        <name>pyridoxal 5'-phosphate</name>
        <dbReference type="ChEBI" id="CHEBI:597326"/>
    </cofactor>
</comment>
<dbReference type="PANTHER" id="PTHR43727">
    <property type="entry name" value="DIAMINOPIMELATE DECARBOXYLASE"/>
    <property type="match status" value="1"/>
</dbReference>
<protein>
    <submittedName>
        <fullName evidence="11">Diaminopimelate decarboxylase</fullName>
    </submittedName>
</protein>
<dbReference type="GO" id="GO:0009089">
    <property type="term" value="P:lysine biosynthetic process via diaminopimelate"/>
    <property type="evidence" value="ECO:0007669"/>
    <property type="project" value="InterPro"/>
</dbReference>
<dbReference type="Gene3D" id="2.40.37.10">
    <property type="entry name" value="Lyase, Ornithine Decarboxylase, Chain A, domain 1"/>
    <property type="match status" value="1"/>
</dbReference>
<dbReference type="EMBL" id="BIFH01000022">
    <property type="protein sequence ID" value="GCD96940.1"/>
    <property type="molecule type" value="Genomic_DNA"/>
</dbReference>
<feature type="modified residue" description="N6-(pyridoxal phosphate)lysine" evidence="6">
    <location>
        <position position="64"/>
    </location>
</feature>
<dbReference type="Pfam" id="PF02784">
    <property type="entry name" value="Orn_Arg_deC_N"/>
    <property type="match status" value="1"/>
</dbReference>